<comment type="caution">
    <text evidence="14">The sequence shown here is derived from an EMBL/GenBank/DDBJ whole genome shotgun (WGS) entry which is preliminary data.</text>
</comment>
<keyword evidence="8" id="KW-0547">Nucleotide-binding</keyword>
<keyword evidence="9" id="KW-0735">Signal-anchor</keyword>
<dbReference type="AlphaFoldDB" id="A0AA88YTI3"/>
<evidence type="ECO:0000259" key="13">
    <source>
        <dbReference type="Pfam" id="PF02434"/>
    </source>
</evidence>
<evidence type="ECO:0000256" key="4">
    <source>
        <dbReference type="ARBA" id="ARBA00012557"/>
    </source>
</evidence>
<dbReference type="GO" id="GO:0016020">
    <property type="term" value="C:membrane"/>
    <property type="evidence" value="ECO:0007669"/>
    <property type="project" value="UniProtKB-SubCell"/>
</dbReference>
<name>A0AA88YTI3_PINIB</name>
<keyword evidence="10" id="KW-1133">Transmembrane helix</keyword>
<comment type="pathway">
    <text evidence="2">Protein modification; protein glycosylation.</text>
</comment>
<evidence type="ECO:0000256" key="5">
    <source>
        <dbReference type="ARBA" id="ARBA00022676"/>
    </source>
</evidence>
<organism evidence="14 15">
    <name type="scientific">Pinctada imbricata</name>
    <name type="common">Atlantic pearl-oyster</name>
    <name type="synonym">Pinctada martensii</name>
    <dbReference type="NCBI Taxonomy" id="66713"/>
    <lineage>
        <taxon>Eukaryota</taxon>
        <taxon>Metazoa</taxon>
        <taxon>Spiralia</taxon>
        <taxon>Lophotrochozoa</taxon>
        <taxon>Mollusca</taxon>
        <taxon>Bivalvia</taxon>
        <taxon>Autobranchia</taxon>
        <taxon>Pteriomorphia</taxon>
        <taxon>Pterioida</taxon>
        <taxon>Pterioidea</taxon>
        <taxon>Pteriidae</taxon>
        <taxon>Pinctada</taxon>
    </lineage>
</organism>
<evidence type="ECO:0000256" key="10">
    <source>
        <dbReference type="ARBA" id="ARBA00022989"/>
    </source>
</evidence>
<comment type="subcellular location">
    <subcellularLocation>
        <location evidence="1">Membrane</location>
        <topology evidence="1">Single-pass type II membrane protein</topology>
    </subcellularLocation>
</comment>
<dbReference type="Proteomes" id="UP001186944">
    <property type="component" value="Unassembled WGS sequence"/>
</dbReference>
<reference evidence="14" key="1">
    <citation type="submission" date="2019-08" db="EMBL/GenBank/DDBJ databases">
        <title>The improved chromosome-level genome for the pearl oyster Pinctada fucata martensii using PacBio sequencing and Hi-C.</title>
        <authorList>
            <person name="Zheng Z."/>
        </authorList>
    </citation>
    <scope>NUCLEOTIDE SEQUENCE</scope>
    <source>
        <strain evidence="14">ZZ-2019</strain>
        <tissue evidence="14">Adductor muscle</tissue>
    </source>
</reference>
<keyword evidence="7" id="KW-0812">Transmembrane</keyword>
<dbReference type="PANTHER" id="PTHR23033:SF14">
    <property type="entry name" value="GLYCOPROTEIN-N-ACETYLGALACTOSAMINE 3-BETA-GALACTOSYLTRANSFERASE 1-RELATED"/>
    <property type="match status" value="1"/>
</dbReference>
<evidence type="ECO:0000256" key="1">
    <source>
        <dbReference type="ARBA" id="ARBA00004606"/>
    </source>
</evidence>
<accession>A0AA88YTI3</accession>
<evidence type="ECO:0000256" key="6">
    <source>
        <dbReference type="ARBA" id="ARBA00022679"/>
    </source>
</evidence>
<dbReference type="GO" id="GO:0016263">
    <property type="term" value="F:glycoprotein-N-acetylgalactosamine 3-beta-galactosyltransferase activity"/>
    <property type="evidence" value="ECO:0007669"/>
    <property type="project" value="UniProtKB-EC"/>
</dbReference>
<dbReference type="InterPro" id="IPR003378">
    <property type="entry name" value="Fringe-like_glycosylTrfase"/>
</dbReference>
<keyword evidence="6" id="KW-0808">Transferase</keyword>
<gene>
    <name evidence="14" type="ORF">FSP39_005791</name>
</gene>
<feature type="region of interest" description="Disordered" evidence="12">
    <location>
        <begin position="233"/>
        <end position="407"/>
    </location>
</feature>
<feature type="domain" description="Fringe-like glycosyltransferase" evidence="13">
    <location>
        <begin position="2"/>
        <end position="164"/>
    </location>
</feature>
<evidence type="ECO:0000256" key="8">
    <source>
        <dbReference type="ARBA" id="ARBA00022741"/>
    </source>
</evidence>
<keyword evidence="15" id="KW-1185">Reference proteome</keyword>
<dbReference type="PANTHER" id="PTHR23033">
    <property type="entry name" value="BETA1,3-GALACTOSYLTRANSFERASE"/>
    <property type="match status" value="1"/>
</dbReference>
<protein>
    <recommendedName>
        <fullName evidence="4">N-acetylgalactosaminide beta-1,3-galactosyltransferase</fullName>
        <ecNumber evidence="4">2.4.1.122</ecNumber>
    </recommendedName>
</protein>
<evidence type="ECO:0000256" key="9">
    <source>
        <dbReference type="ARBA" id="ARBA00022968"/>
    </source>
</evidence>
<dbReference type="EMBL" id="VSWD01000001">
    <property type="protein sequence ID" value="KAK3108335.1"/>
    <property type="molecule type" value="Genomic_DNA"/>
</dbReference>
<dbReference type="EC" id="2.4.1.122" evidence="4"/>
<dbReference type="GO" id="GO:0000166">
    <property type="term" value="F:nucleotide binding"/>
    <property type="evidence" value="ECO:0007669"/>
    <property type="project" value="UniProtKB-KW"/>
</dbReference>
<keyword evidence="11" id="KW-0472">Membrane</keyword>
<dbReference type="InterPro" id="IPR026050">
    <property type="entry name" value="C1GALT1/C1GALT1_chp1"/>
</dbReference>
<keyword evidence="5" id="KW-0328">Glycosyltransferase</keyword>
<evidence type="ECO:0000256" key="12">
    <source>
        <dbReference type="SAM" id="MobiDB-lite"/>
    </source>
</evidence>
<evidence type="ECO:0000313" key="15">
    <source>
        <dbReference type="Proteomes" id="UP001186944"/>
    </source>
</evidence>
<dbReference type="Pfam" id="PF02434">
    <property type="entry name" value="Fringe"/>
    <property type="match status" value="1"/>
</dbReference>
<evidence type="ECO:0000256" key="7">
    <source>
        <dbReference type="ARBA" id="ARBA00022692"/>
    </source>
</evidence>
<dbReference type="Gene3D" id="3.90.550.50">
    <property type="match status" value="1"/>
</dbReference>
<evidence type="ECO:0000256" key="11">
    <source>
        <dbReference type="ARBA" id="ARBA00023136"/>
    </source>
</evidence>
<evidence type="ECO:0000256" key="2">
    <source>
        <dbReference type="ARBA" id="ARBA00004922"/>
    </source>
</evidence>
<comment type="similarity">
    <text evidence="3">Belongs to the glycosyltransferase 31 family. Beta3-Gal-T subfamily.</text>
</comment>
<proteinExistence type="inferred from homology"/>
<sequence length="407" mass="44021">MTTPNNHKTKATAVRDTWAKRCNITLFMSTREDKSIPTIALPVKEGRADLWAKTKAAFLYIHAHYKSDADWFIKTDDDTYIIMENLRYFLHNQSLEIPAYHGRRLKPWVNQGFMSGGAGYVINSKALELLVTKGFTNTSMCNPHVSKDEDVELGKCFDNLNVKAGDSRDGLGRERFLSYTMEQHMVPGVIPAAYKAFFYYNEKELGARDPQCPGANEDISIGDKLGARDPQCPGANEDISIGDKLGARDPQCPGANEDISIGDKLGARDPQCPGANEDISIGDKLGARDPQCPGANEDISIGDKLGARDPQCPGANEDISIGDKLGARDPQCPGANEDISIGDKLGARDPQCPGANEDISIGDKLGARDPQCPGANEDISIGDKLGARDPQCPGANEDISIGDSFCS</sequence>
<evidence type="ECO:0000256" key="3">
    <source>
        <dbReference type="ARBA" id="ARBA00006462"/>
    </source>
</evidence>
<evidence type="ECO:0000313" key="14">
    <source>
        <dbReference type="EMBL" id="KAK3108335.1"/>
    </source>
</evidence>